<protein>
    <submittedName>
        <fullName evidence="2">Uncharacterized protein</fullName>
    </submittedName>
</protein>
<gene>
    <name evidence="2" type="ORF">B0I35DRAFT_446770</name>
</gene>
<evidence type="ECO:0000313" key="3">
    <source>
        <dbReference type="Proteomes" id="UP000813444"/>
    </source>
</evidence>
<dbReference type="AlphaFoldDB" id="A0A8K0SFR6"/>
<name>A0A8K0SFR6_9HYPO</name>
<keyword evidence="3" id="KW-1185">Reference proteome</keyword>
<accession>A0A8K0SFR6</accession>
<feature type="compositionally biased region" description="Basic and acidic residues" evidence="1">
    <location>
        <begin position="73"/>
        <end position="82"/>
    </location>
</feature>
<evidence type="ECO:0000256" key="1">
    <source>
        <dbReference type="SAM" id="MobiDB-lite"/>
    </source>
</evidence>
<sequence length="160" mass="17304">MQLPLHLVHPAYRRLKGAFFQEGIPSAGTDPSPAESSLARGRTCSFPHPKVGNSCPPRSPVAATKAVHPWGKPSREKTPRRPERCYAEETLASFRGLQASSVPFRPNGLCLCCLEVWRRIVEPGSTPGGSRSCGRKKLSGQYGTAEVGHVACGYEKQGGY</sequence>
<evidence type="ECO:0000313" key="2">
    <source>
        <dbReference type="EMBL" id="KAH7303337.1"/>
    </source>
</evidence>
<dbReference type="OrthoDB" id="4967664at2759"/>
<feature type="region of interest" description="Disordered" evidence="1">
    <location>
        <begin position="50"/>
        <end position="82"/>
    </location>
</feature>
<dbReference type="Proteomes" id="UP000813444">
    <property type="component" value="Unassembled WGS sequence"/>
</dbReference>
<organism evidence="2 3">
    <name type="scientific">Stachybotrys elegans</name>
    <dbReference type="NCBI Taxonomy" id="80388"/>
    <lineage>
        <taxon>Eukaryota</taxon>
        <taxon>Fungi</taxon>
        <taxon>Dikarya</taxon>
        <taxon>Ascomycota</taxon>
        <taxon>Pezizomycotina</taxon>
        <taxon>Sordariomycetes</taxon>
        <taxon>Hypocreomycetidae</taxon>
        <taxon>Hypocreales</taxon>
        <taxon>Stachybotryaceae</taxon>
        <taxon>Stachybotrys</taxon>
    </lineage>
</organism>
<reference evidence="2" key="1">
    <citation type="journal article" date="2021" name="Nat. Commun.">
        <title>Genetic determinants of endophytism in the Arabidopsis root mycobiome.</title>
        <authorList>
            <person name="Mesny F."/>
            <person name="Miyauchi S."/>
            <person name="Thiergart T."/>
            <person name="Pickel B."/>
            <person name="Atanasova L."/>
            <person name="Karlsson M."/>
            <person name="Huettel B."/>
            <person name="Barry K.W."/>
            <person name="Haridas S."/>
            <person name="Chen C."/>
            <person name="Bauer D."/>
            <person name="Andreopoulos W."/>
            <person name="Pangilinan J."/>
            <person name="LaButti K."/>
            <person name="Riley R."/>
            <person name="Lipzen A."/>
            <person name="Clum A."/>
            <person name="Drula E."/>
            <person name="Henrissat B."/>
            <person name="Kohler A."/>
            <person name="Grigoriev I.V."/>
            <person name="Martin F.M."/>
            <person name="Hacquard S."/>
        </authorList>
    </citation>
    <scope>NUCLEOTIDE SEQUENCE</scope>
    <source>
        <strain evidence="2">MPI-CAGE-CH-0235</strain>
    </source>
</reference>
<comment type="caution">
    <text evidence="2">The sequence shown here is derived from an EMBL/GenBank/DDBJ whole genome shotgun (WGS) entry which is preliminary data.</text>
</comment>
<proteinExistence type="predicted"/>
<dbReference type="EMBL" id="JAGPNK010000035">
    <property type="protein sequence ID" value="KAH7303337.1"/>
    <property type="molecule type" value="Genomic_DNA"/>
</dbReference>